<reference evidence="1" key="1">
    <citation type="journal article" date="2023" name="J Glob Antimicrob Resist">
        <title>Emergence of NDM-1 and KPC-3 carbapenemases in Kluyvera cryocrescens: Investigating genetic heterogeneity and acquisition routes of blaNDM-1 in Enterobacterales species in Portugal.</title>
        <authorList>
            <person name="Loiodice M."/>
            <person name="Ribeiro M."/>
            <person name="Peixe L."/>
            <person name="Novais A."/>
        </authorList>
    </citation>
    <scope>NUCLEOTIDE SEQUENCE</scope>
    <source>
        <strain evidence="1">K629</strain>
    </source>
</reference>
<organism evidence="1 2">
    <name type="scientific">Kluyvera cryocrescens</name>
    <name type="common">Kluyvera citrophila</name>
    <dbReference type="NCBI Taxonomy" id="580"/>
    <lineage>
        <taxon>Bacteria</taxon>
        <taxon>Pseudomonadati</taxon>
        <taxon>Pseudomonadota</taxon>
        <taxon>Gammaproteobacteria</taxon>
        <taxon>Enterobacterales</taxon>
        <taxon>Enterobacteriaceae</taxon>
        <taxon>Kluyvera</taxon>
    </lineage>
</organism>
<sequence>MNLYMTLAPTRSRQILSENNWPTSVVVQPDAHCYSFTVSGHLDTDSIVALLPAIAARGHLDISAVHGLQQMSRDLSLCASITGEILQGEPCVQVDFEEEKQVCIGLTEAIESDLIALCRQIFIDASIISDMTGAQYEGVNIFERQTRHFWVFGEAWNDMPPLMRPDAEQQQLWLTEIFNHGSAVVAVGLAVYRDFDMIREGERSAGICIIRPGAPVRHWLPLKALHALADEVRQRIIHDRELTSSFS</sequence>
<dbReference type="RefSeq" id="WP_318243196.1">
    <property type="nucleotide sequence ID" value="NZ_JAMWJA010000011.1"/>
</dbReference>
<comment type="caution">
    <text evidence="1">The sequence shown here is derived from an EMBL/GenBank/DDBJ whole genome shotgun (WGS) entry which is preliminary data.</text>
</comment>
<dbReference type="EMBL" id="JAUEQX010000023">
    <property type="protein sequence ID" value="MDW3779710.1"/>
    <property type="molecule type" value="Genomic_DNA"/>
</dbReference>
<name>A0AAW9CBS3_KLUCR</name>
<dbReference type="Proteomes" id="UP001276300">
    <property type="component" value="Unassembled WGS sequence"/>
</dbReference>
<dbReference type="AlphaFoldDB" id="A0AAW9CBS3"/>
<proteinExistence type="predicted"/>
<evidence type="ECO:0000313" key="1">
    <source>
        <dbReference type="EMBL" id="MDW3779710.1"/>
    </source>
</evidence>
<accession>A0AAW9CBS3</accession>
<evidence type="ECO:0000313" key="2">
    <source>
        <dbReference type="Proteomes" id="UP001276300"/>
    </source>
</evidence>
<gene>
    <name evidence="1" type="ORF">QWU01_23200</name>
</gene>
<protein>
    <submittedName>
        <fullName evidence="1">Uncharacterized protein</fullName>
    </submittedName>
</protein>